<keyword evidence="2" id="KW-1185">Reference proteome</keyword>
<proteinExistence type="predicted"/>
<dbReference type="EMBL" id="JAWWNJ010000095">
    <property type="protein sequence ID" value="KAK6996900.1"/>
    <property type="molecule type" value="Genomic_DNA"/>
</dbReference>
<name>A0AAW0A0J8_9AGAR</name>
<evidence type="ECO:0000313" key="2">
    <source>
        <dbReference type="Proteomes" id="UP001362999"/>
    </source>
</evidence>
<protein>
    <submittedName>
        <fullName evidence="1">Uncharacterized protein</fullName>
    </submittedName>
</protein>
<dbReference type="AlphaFoldDB" id="A0AAW0A0J8"/>
<sequence length="219" mass="23983">MAATFDLNKAHRPMEAEHVRIYVASRMVVALCRPATSISSPHRQASVDVEREDSVLFPVSSRSVTAVGNSYGRCLHRRPWWTNDEDMVGDDGDLWRRGRGSRTVEGSGGGGSTYDDAGDARICRSAIQTGATSIRSATITLPSSPHAVVLSSTFDTLLPPLRLSWWLCFLHTLSPHISSPRHRAFRSLPSGPPGMRSSTDGPASAAVAFCWRLFWAWGF</sequence>
<reference evidence="1 2" key="1">
    <citation type="journal article" date="2024" name="J Genomics">
        <title>Draft genome sequencing and assembly of Favolaschia claudopus CIRM-BRFM 2984 isolated from oak limbs.</title>
        <authorList>
            <person name="Navarro D."/>
            <person name="Drula E."/>
            <person name="Chaduli D."/>
            <person name="Cazenave R."/>
            <person name="Ahrendt S."/>
            <person name="Wang J."/>
            <person name="Lipzen A."/>
            <person name="Daum C."/>
            <person name="Barry K."/>
            <person name="Grigoriev I.V."/>
            <person name="Favel A."/>
            <person name="Rosso M.N."/>
            <person name="Martin F."/>
        </authorList>
    </citation>
    <scope>NUCLEOTIDE SEQUENCE [LARGE SCALE GENOMIC DNA]</scope>
    <source>
        <strain evidence="1 2">CIRM-BRFM 2984</strain>
    </source>
</reference>
<evidence type="ECO:0000313" key="1">
    <source>
        <dbReference type="EMBL" id="KAK6996900.1"/>
    </source>
</evidence>
<accession>A0AAW0A0J8</accession>
<comment type="caution">
    <text evidence="1">The sequence shown here is derived from an EMBL/GenBank/DDBJ whole genome shotgun (WGS) entry which is preliminary data.</text>
</comment>
<organism evidence="1 2">
    <name type="scientific">Favolaschia claudopus</name>
    <dbReference type="NCBI Taxonomy" id="2862362"/>
    <lineage>
        <taxon>Eukaryota</taxon>
        <taxon>Fungi</taxon>
        <taxon>Dikarya</taxon>
        <taxon>Basidiomycota</taxon>
        <taxon>Agaricomycotina</taxon>
        <taxon>Agaricomycetes</taxon>
        <taxon>Agaricomycetidae</taxon>
        <taxon>Agaricales</taxon>
        <taxon>Marasmiineae</taxon>
        <taxon>Mycenaceae</taxon>
        <taxon>Favolaschia</taxon>
    </lineage>
</organism>
<dbReference type="Proteomes" id="UP001362999">
    <property type="component" value="Unassembled WGS sequence"/>
</dbReference>
<gene>
    <name evidence="1" type="ORF">R3P38DRAFT_3221395</name>
</gene>